<keyword evidence="5" id="KW-1185">Reference proteome</keyword>
<comment type="subcellular location">
    <subcellularLocation>
        <location evidence="1">Nucleus</location>
    </subcellularLocation>
</comment>
<dbReference type="InterPro" id="IPR037353">
    <property type="entry name" value="ASH2"/>
</dbReference>
<reference evidence="4" key="2">
    <citation type="submission" date="2025-09" db="UniProtKB">
        <authorList>
            <consortium name="Ensembl"/>
        </authorList>
    </citation>
    <scope>IDENTIFICATION</scope>
</reference>
<dbReference type="PANTHER" id="PTHR10598:SF0">
    <property type="entry name" value="SET1_ASH2 HISTONE METHYLTRANSFERASE COMPLEX SUBUNIT ASH2"/>
    <property type="match status" value="1"/>
</dbReference>
<proteinExistence type="predicted"/>
<evidence type="ECO:0000256" key="1">
    <source>
        <dbReference type="ARBA" id="ARBA00004123"/>
    </source>
</evidence>
<accession>A0A8C9H4F3</accession>
<evidence type="ECO:0000313" key="4">
    <source>
        <dbReference type="Ensembl" id="ENSPTEP00000013221.1"/>
    </source>
</evidence>
<dbReference type="CDD" id="cd12872">
    <property type="entry name" value="SPRY_Ash2"/>
    <property type="match status" value="1"/>
</dbReference>
<dbReference type="SMART" id="SM00449">
    <property type="entry name" value="SPRY"/>
    <property type="match status" value="1"/>
</dbReference>
<dbReference type="Gene3D" id="2.60.120.920">
    <property type="match status" value="1"/>
</dbReference>
<reference evidence="4" key="1">
    <citation type="submission" date="2025-08" db="UniProtKB">
        <authorList>
            <consortium name="Ensembl"/>
        </authorList>
    </citation>
    <scope>IDENTIFICATION</scope>
</reference>
<name>A0A8C9H4F3_9PRIM</name>
<dbReference type="AlphaFoldDB" id="A0A8C9H4F3"/>
<feature type="domain" description="B30.2/SPRY" evidence="3">
    <location>
        <begin position="173"/>
        <end position="369"/>
    </location>
</feature>
<dbReference type="PROSITE" id="PS50188">
    <property type="entry name" value="B302_SPRY"/>
    <property type="match status" value="1"/>
</dbReference>
<dbReference type="GO" id="GO:0048188">
    <property type="term" value="C:Set1C/COMPASS complex"/>
    <property type="evidence" value="ECO:0007669"/>
    <property type="project" value="InterPro"/>
</dbReference>
<dbReference type="Ensembl" id="ENSPTET00000019883.1">
    <property type="protein sequence ID" value="ENSPTEP00000013221.1"/>
    <property type="gene ID" value="ENSPTEG00000014843.1"/>
</dbReference>
<dbReference type="InterPro" id="IPR013320">
    <property type="entry name" value="ConA-like_dom_sf"/>
</dbReference>
<dbReference type="Proteomes" id="UP000694416">
    <property type="component" value="Unplaced"/>
</dbReference>
<dbReference type="SUPFAM" id="SSF49899">
    <property type="entry name" value="Concanavalin A-like lectins/glucanases"/>
    <property type="match status" value="1"/>
</dbReference>
<dbReference type="InterPro" id="IPR043136">
    <property type="entry name" value="B30.2/SPRY_sf"/>
</dbReference>
<dbReference type="GO" id="GO:0000976">
    <property type="term" value="F:transcription cis-regulatory region binding"/>
    <property type="evidence" value="ECO:0007669"/>
    <property type="project" value="TreeGrafter"/>
</dbReference>
<evidence type="ECO:0000313" key="5">
    <source>
        <dbReference type="Proteomes" id="UP000694416"/>
    </source>
</evidence>
<keyword evidence="2" id="KW-0539">Nucleus</keyword>
<sequence length="421" mass="49205">MLIPNSSNEKKDETLSSENKIEANITNEEHMDKECNSKSVDLLNDNKKKRKVVMFQETKTVKIFEVERCRRIRPKKVRVPNKLSNVFSYTNEKKQKGEEKNNYAYNNNNINSNRSYNVFNKRSLDALKDRTFMTENGPLQNHNEPNKQGKLHKRDEINKKEGIDKNENTFVDENKNKNNFFDFEKYRNNNNNVTFSTKYKDSSITLSPDKLTCYGDKGWSSVFVNSGADIGKWYFEVKFEGPIKKLQFVGYKENSVEMKPHLRVGFACRYMRYDTPIGTDKYSFCVNSKNGNMFNKAKGHPCMEPFKINDVIGCYLYLKNKNTYNFDPRSENRLYEFIQGGMLCDPQNPPRLKKNHGSYIFFSLNGLIKRNAFYSVYEGFYHPAVSLYMGASARINLGPHFKYRHINGFIPCIYMQLPVVL</sequence>
<evidence type="ECO:0000259" key="3">
    <source>
        <dbReference type="PROSITE" id="PS50188"/>
    </source>
</evidence>
<dbReference type="InterPro" id="IPR003877">
    <property type="entry name" value="SPRY_dom"/>
</dbReference>
<organism evidence="4 5">
    <name type="scientific">Piliocolobus tephrosceles</name>
    <name type="common">Ugandan red Colobus</name>
    <dbReference type="NCBI Taxonomy" id="591936"/>
    <lineage>
        <taxon>Eukaryota</taxon>
        <taxon>Metazoa</taxon>
        <taxon>Chordata</taxon>
        <taxon>Craniata</taxon>
        <taxon>Vertebrata</taxon>
        <taxon>Euteleostomi</taxon>
        <taxon>Mammalia</taxon>
        <taxon>Eutheria</taxon>
        <taxon>Euarchontoglires</taxon>
        <taxon>Primates</taxon>
        <taxon>Haplorrhini</taxon>
        <taxon>Catarrhini</taxon>
        <taxon>Cercopithecidae</taxon>
        <taxon>Colobinae</taxon>
        <taxon>Piliocolobus</taxon>
    </lineage>
</organism>
<dbReference type="Pfam" id="PF00622">
    <property type="entry name" value="SPRY"/>
    <property type="match status" value="1"/>
</dbReference>
<dbReference type="InterPro" id="IPR001870">
    <property type="entry name" value="B30.2/SPRY"/>
</dbReference>
<dbReference type="PANTHER" id="PTHR10598">
    <property type="entry name" value="SET1/ASH2 HISTONE METHYLTRANSFERASE COMPLEX SUBUNIT ASH2"/>
    <property type="match status" value="1"/>
</dbReference>
<protein>
    <recommendedName>
        <fullName evidence="3">B30.2/SPRY domain-containing protein</fullName>
    </recommendedName>
</protein>
<evidence type="ECO:0000256" key="2">
    <source>
        <dbReference type="ARBA" id="ARBA00023242"/>
    </source>
</evidence>